<feature type="compositionally biased region" description="Basic and acidic residues" evidence="6">
    <location>
        <begin position="417"/>
        <end position="435"/>
    </location>
</feature>
<dbReference type="GO" id="GO:0016020">
    <property type="term" value="C:membrane"/>
    <property type="evidence" value="ECO:0007669"/>
    <property type="project" value="UniProtKB-SubCell"/>
</dbReference>
<keyword evidence="5" id="KW-0863">Zinc-finger</keyword>
<evidence type="ECO:0000256" key="2">
    <source>
        <dbReference type="ARBA" id="ARBA00005778"/>
    </source>
</evidence>
<feature type="region of interest" description="Disordered" evidence="6">
    <location>
        <begin position="505"/>
        <end position="524"/>
    </location>
</feature>
<feature type="domain" description="C2H2-type" evidence="7">
    <location>
        <begin position="1930"/>
        <end position="1959"/>
    </location>
</feature>
<sequence>MGKLLSLLSRDDSNCCTKNKYDVFLDFENAQPTEAEHELFEEVQAVLQDSESILDEIQFYKGAGKEIREAIATPTPECQTKAWTTVVPLVLKLRRFYLFSTQLEEIVPKILLHLCSGPEPIAQHLDTQQALVKQFAEILEFVLKFDEHKMKTPAIQNDFSYYRRSLQKQRMFELESEREREDREVPDDRPSQEVNIMQSEREREDKTKSRGKYNNEETRNNSGEQLNVIDNNEETRNDGEEPLKVIHNNNDESRNGNEEQLLMAIEDNVEFKINRYEQTSSKDLLNYELDPESSERLYNMKDSQNSVTAIIQDNECEVKTTIDLSDRLTESNKRDYNFKPESFGPESSKTDKDKLDISEPSTVNTQPNQVDMDSREQRTCTESSENHITKDLKSSPTCEISQGKILTNHDQKKHVFRDLTRESKRTSPERKETKRNPKLSKYKDFIAGQIEKRKFMRKGISKADAEIISSQTDFSYGLRERKVKDLALQENRRLSLRINSNLKRKNTDEVQSSNEKKRKSMSTKINKNVHAIASEAPVGPTSESLYKNHEEKSNEAVKECTSDSNLCTVITNGDTIFIQLKSQSENIAIYDAMQSDCYVVIDNDHLMNETPLVIFDEAGEQIRIESNTELGTHITEPHVEPNKETPPTLKPFYEIKNIHENVKSIPILKPEHLVESDENQPNAETQSKSMLIKAKKADTKNVHDSTRSDKKNNKSLASPHPSSDIKKPRLKKKSSSCKTSPELSQHIQQENQGSHHKTCENSFSVDMDCKENLLITERHETVPENTSSEIKENDSSVQKTVSIKETSKCTQRIKNKRKLLKSFDEDENMNKISRTDEKTKPDINATEKILNNLENEKKKATKEESNHNENKSTTKAKRKYFETDTNELKSTNHSKDSNPSQIKSKTHELPPNKFVCPKKQEKENKSERSKEATLNQKRQEVANDKKVNSKDNSDKQPIGVKNSKTPPEKNIDSKKTSNPKSSLKKRLNAFDANLSLFKSDDRDLKSIKKIIKKTGNKIEKPPETEVKKSETSDSSLDLKIKSNTYEESKENTTNTKLDENTTNTKGDCFIYTTTNEKDAEELLEKMVSATLIPLPTAKNSLCITEKSKCSDDNNTPLPLRLSEKEDHSKYEQVIENNQKIENYSNVSNDIELKTKRPMDAIEKQDEAPDVFADTSESHIQNDKTQGNNVLTEDGNSVTKTNFNNNKSSTSDLHNASLEIKLKTNSQTCNKSLSEETTDTTIPVDRSCSSEPKIEDPFAILIKEVNDELKNAYNYSKQVVGFDSPLHHNVRNLLFNKRNNMDGSPKPYYDEVRCAQEIENILLSESRSLSPFSERMLKANNENPFGIENPEEYFHHDIDYSRKTRHWQVRDTSPNKHTPSPPIILGENRLLSINSPIGQQNLTPPMLIRPNILLDDLEIPNDSPDIEERCKPSTSTTEKSFVPTLDLPNKEKWVAEPELSAGINHSFDVSTEIEQNQLSGRIELPSFSEIALKLSGNESFSFGIEKRVEAESITEIEKVSAPEFETESTECVKKDEVEDTVVDERHTEVQDEHLTEHLSESSTQGEMIQASIHDTPFIDETQGNDTADTTLGDLCNNQENIALNKQLTIDEGFTQTICEKDGAPTSAEGAQTLFENPLVTSDCEISNRLNTLKLVELTESNSSCGVPDYLVQDKEIVDQDIQSDEELSVVESNVLEKENDNKTNSEVSPDIDEAKEFKVPEETPDINETIEISNSQKTTEEDEMLISSIMDWPYLEEEVVTQNDEDKTNAFEDVTDLRIKLPWSKIFDLKDGCDSESVDSQQGSLELGPVEIKLQLNSFQTSCLKVKRLILQKAHSESSDRDMYEDIKTNQPSVALSKEDLIEEMLNNQVYCIKLQDIVSCDFCGKQLLSQDFLSRHLRHLHELHSCPACDEQFSGELSLLAHTVCHKQRHHCLLCNKVFSSDEKFKQHENSGSHRQLESVQRQTIHILYKYLSGRDCTSLEPLSAKEVTQLRWYPSETRDDTINYYHPTPLHQVLQSIDNDTPSPSPCSCGNADCDGNTCNEDC</sequence>
<feature type="compositionally biased region" description="Polar residues" evidence="6">
    <location>
        <begin position="679"/>
        <end position="689"/>
    </location>
</feature>
<feature type="compositionally biased region" description="Basic and acidic residues" evidence="6">
    <location>
        <begin position="695"/>
        <end position="712"/>
    </location>
</feature>
<feature type="region of interest" description="Disordered" evidence="6">
    <location>
        <begin position="333"/>
        <end position="395"/>
    </location>
</feature>
<feature type="compositionally biased region" description="Basic and acidic residues" evidence="6">
    <location>
        <begin position="348"/>
        <end position="357"/>
    </location>
</feature>
<organism evidence="8">
    <name type="scientific">Cacopsylla melanoneura</name>
    <dbReference type="NCBI Taxonomy" id="428564"/>
    <lineage>
        <taxon>Eukaryota</taxon>
        <taxon>Metazoa</taxon>
        <taxon>Ecdysozoa</taxon>
        <taxon>Arthropoda</taxon>
        <taxon>Hexapoda</taxon>
        <taxon>Insecta</taxon>
        <taxon>Pterygota</taxon>
        <taxon>Neoptera</taxon>
        <taxon>Paraneoptera</taxon>
        <taxon>Hemiptera</taxon>
        <taxon>Sternorrhyncha</taxon>
        <taxon>Psylloidea</taxon>
        <taxon>Psyllidae</taxon>
        <taxon>Psyllinae</taxon>
        <taxon>Cacopsylla</taxon>
    </lineage>
</organism>
<keyword evidence="5" id="KW-0862">Zinc</keyword>
<feature type="compositionally biased region" description="Basic and acidic residues" evidence="6">
    <location>
        <begin position="199"/>
        <end position="219"/>
    </location>
</feature>
<comment type="similarity">
    <text evidence="2">Belongs to the CYRI family.</text>
</comment>
<dbReference type="EMBL" id="HBUF01347240">
    <property type="protein sequence ID" value="CAG6710601.1"/>
    <property type="molecule type" value="Transcribed_RNA"/>
</dbReference>
<evidence type="ECO:0000259" key="7">
    <source>
        <dbReference type="PROSITE" id="PS50157"/>
    </source>
</evidence>
<dbReference type="PANTHER" id="PTHR12422">
    <property type="entry name" value="GH09096P"/>
    <property type="match status" value="1"/>
</dbReference>
<dbReference type="InterPro" id="IPR009828">
    <property type="entry name" value="CYRIA/CYRIB_Rac1-bd"/>
</dbReference>
<feature type="domain" description="C2H2-type" evidence="7">
    <location>
        <begin position="1878"/>
        <end position="1901"/>
    </location>
</feature>
<feature type="region of interest" description="Disordered" evidence="6">
    <location>
        <begin position="854"/>
        <end position="984"/>
    </location>
</feature>
<accession>A0A8D8UNV3</accession>
<dbReference type="Pfam" id="PF07159">
    <property type="entry name" value="CYRIA-B_Rac1-bd"/>
    <property type="match status" value="1"/>
</dbReference>
<dbReference type="GO" id="GO:0031267">
    <property type="term" value="F:small GTPase binding"/>
    <property type="evidence" value="ECO:0007669"/>
    <property type="project" value="InterPro"/>
</dbReference>
<feature type="compositionally biased region" description="Basic and acidic residues" evidence="6">
    <location>
        <begin position="918"/>
        <end position="954"/>
    </location>
</feature>
<evidence type="ECO:0000256" key="6">
    <source>
        <dbReference type="SAM" id="MobiDB-lite"/>
    </source>
</evidence>
<feature type="compositionally biased region" description="Basic and acidic residues" evidence="6">
    <location>
        <begin position="966"/>
        <end position="975"/>
    </location>
</feature>
<feature type="compositionally biased region" description="Polar residues" evidence="6">
    <location>
        <begin position="359"/>
        <end position="371"/>
    </location>
</feature>
<evidence type="ECO:0000256" key="3">
    <source>
        <dbReference type="ARBA" id="ARBA00023136"/>
    </source>
</evidence>
<dbReference type="PROSITE" id="PS00028">
    <property type="entry name" value="ZINC_FINGER_C2H2_1"/>
    <property type="match status" value="3"/>
</dbReference>
<proteinExistence type="inferred from homology"/>
<evidence type="ECO:0000256" key="4">
    <source>
        <dbReference type="ARBA" id="ARBA00023288"/>
    </source>
</evidence>
<feature type="compositionally biased region" description="Polar residues" evidence="6">
    <location>
        <begin position="220"/>
        <end position="230"/>
    </location>
</feature>
<feature type="compositionally biased region" description="Polar residues" evidence="6">
    <location>
        <begin position="736"/>
        <end position="752"/>
    </location>
</feature>
<evidence type="ECO:0000313" key="8">
    <source>
        <dbReference type="EMBL" id="CAG6710601.1"/>
    </source>
</evidence>
<evidence type="ECO:0000256" key="5">
    <source>
        <dbReference type="PROSITE-ProRule" id="PRU00042"/>
    </source>
</evidence>
<name>A0A8D8UNV3_9HEMI</name>
<dbReference type="SUPFAM" id="SSF57667">
    <property type="entry name" value="beta-beta-alpha zinc fingers"/>
    <property type="match status" value="1"/>
</dbReference>
<comment type="subcellular location">
    <subcellularLocation>
        <location evidence="1">Membrane</location>
        <topology evidence="1">Lipid-anchor</topology>
    </subcellularLocation>
</comment>
<feature type="compositionally biased region" description="Basic and acidic residues" evidence="6">
    <location>
        <begin position="854"/>
        <end position="872"/>
    </location>
</feature>
<keyword evidence="4" id="KW-0449">Lipoprotein</keyword>
<protein>
    <submittedName>
        <fullName evidence="8">Protein FAM49A</fullName>
    </submittedName>
</protein>
<keyword evidence="5" id="KW-0479">Metal-binding</keyword>
<evidence type="ECO:0000256" key="1">
    <source>
        <dbReference type="ARBA" id="ARBA00004635"/>
    </source>
</evidence>
<dbReference type="GO" id="GO:0030833">
    <property type="term" value="P:regulation of actin filament polymerization"/>
    <property type="evidence" value="ECO:0007669"/>
    <property type="project" value="InterPro"/>
</dbReference>
<reference evidence="8" key="1">
    <citation type="submission" date="2021-05" db="EMBL/GenBank/DDBJ databases">
        <authorList>
            <person name="Alioto T."/>
            <person name="Alioto T."/>
            <person name="Gomez Garrido J."/>
        </authorList>
    </citation>
    <scope>NUCLEOTIDE SEQUENCE</scope>
</reference>
<feature type="compositionally biased region" description="Basic and acidic residues" evidence="6">
    <location>
        <begin position="173"/>
        <end position="191"/>
    </location>
</feature>
<feature type="region of interest" description="Disordered" evidence="6">
    <location>
        <begin position="673"/>
        <end position="759"/>
    </location>
</feature>
<dbReference type="GO" id="GO:0008270">
    <property type="term" value="F:zinc ion binding"/>
    <property type="evidence" value="ECO:0007669"/>
    <property type="project" value="UniProtKB-KW"/>
</dbReference>
<dbReference type="InterPro" id="IPR013087">
    <property type="entry name" value="Znf_C2H2_type"/>
</dbReference>
<feature type="region of interest" description="Disordered" evidence="6">
    <location>
        <begin position="173"/>
        <end position="238"/>
    </location>
</feature>
<feature type="compositionally biased region" description="Basic and acidic residues" evidence="6">
    <location>
        <begin position="372"/>
        <end position="393"/>
    </location>
</feature>
<dbReference type="SMART" id="SM00355">
    <property type="entry name" value="ZnF_C2H2"/>
    <property type="match status" value="3"/>
</dbReference>
<dbReference type="PROSITE" id="PS50157">
    <property type="entry name" value="ZINC_FINGER_C2H2_2"/>
    <property type="match status" value="2"/>
</dbReference>
<feature type="region of interest" description="Disordered" evidence="6">
    <location>
        <begin position="417"/>
        <end position="439"/>
    </location>
</feature>
<keyword evidence="3" id="KW-0472">Membrane</keyword>
<dbReference type="InterPro" id="IPR036236">
    <property type="entry name" value="Znf_C2H2_sf"/>
</dbReference>
<dbReference type="InterPro" id="IPR039789">
    <property type="entry name" value="CYRI"/>
</dbReference>